<comment type="caution">
    <text evidence="1">The sequence shown here is derived from an EMBL/GenBank/DDBJ whole genome shotgun (WGS) entry which is preliminary data.</text>
</comment>
<organism evidence="1">
    <name type="scientific">marine sediment metagenome</name>
    <dbReference type="NCBI Taxonomy" id="412755"/>
    <lineage>
        <taxon>unclassified sequences</taxon>
        <taxon>metagenomes</taxon>
        <taxon>ecological metagenomes</taxon>
    </lineage>
</organism>
<reference evidence="1" key="1">
    <citation type="journal article" date="2015" name="Nature">
        <title>Complex archaea that bridge the gap between prokaryotes and eukaryotes.</title>
        <authorList>
            <person name="Spang A."/>
            <person name="Saw J.H."/>
            <person name="Jorgensen S.L."/>
            <person name="Zaremba-Niedzwiedzka K."/>
            <person name="Martijn J."/>
            <person name="Lind A.E."/>
            <person name="van Eijk R."/>
            <person name="Schleper C."/>
            <person name="Guy L."/>
            <person name="Ettema T.J."/>
        </authorList>
    </citation>
    <scope>NUCLEOTIDE SEQUENCE</scope>
</reference>
<dbReference type="EMBL" id="LAZR01003297">
    <property type="protein sequence ID" value="KKN19851.1"/>
    <property type="molecule type" value="Genomic_DNA"/>
</dbReference>
<proteinExistence type="predicted"/>
<accession>A0A0F9R3L5</accession>
<name>A0A0F9R3L5_9ZZZZ</name>
<sequence>MARISVDMDFIEELVDFKLRTLKGEVGKILKKWG</sequence>
<evidence type="ECO:0000313" key="1">
    <source>
        <dbReference type="EMBL" id="KKN19851.1"/>
    </source>
</evidence>
<dbReference type="AlphaFoldDB" id="A0A0F9R3L5"/>
<protein>
    <submittedName>
        <fullName evidence="1">Uncharacterized protein</fullName>
    </submittedName>
</protein>
<gene>
    <name evidence="1" type="ORF">LCGC14_0941500</name>
</gene>